<evidence type="ECO:0000313" key="3">
    <source>
        <dbReference type="EMBL" id="GAA4704702.1"/>
    </source>
</evidence>
<keyword evidence="2" id="KW-0812">Transmembrane</keyword>
<feature type="compositionally biased region" description="Basic and acidic residues" evidence="1">
    <location>
        <begin position="454"/>
        <end position="464"/>
    </location>
</feature>
<protein>
    <submittedName>
        <fullName evidence="3">Uncharacterized protein</fullName>
    </submittedName>
</protein>
<dbReference type="EMBL" id="BAABHM010000012">
    <property type="protein sequence ID" value="GAA4704702.1"/>
    <property type="molecule type" value="Genomic_DNA"/>
</dbReference>
<dbReference type="RefSeq" id="WP_253869684.1">
    <property type="nucleotide sequence ID" value="NZ_BAABHM010000012.1"/>
</dbReference>
<feature type="region of interest" description="Disordered" evidence="1">
    <location>
        <begin position="453"/>
        <end position="480"/>
    </location>
</feature>
<gene>
    <name evidence="3" type="ORF">GCM10023198_27940</name>
</gene>
<comment type="caution">
    <text evidence="3">The sequence shown here is derived from an EMBL/GenBank/DDBJ whole genome shotgun (WGS) entry which is preliminary data.</text>
</comment>
<evidence type="ECO:0000256" key="2">
    <source>
        <dbReference type="SAM" id="Phobius"/>
    </source>
</evidence>
<feature type="transmembrane region" description="Helical" evidence="2">
    <location>
        <begin position="12"/>
        <end position="33"/>
    </location>
</feature>
<keyword evidence="2" id="KW-1133">Transmembrane helix</keyword>
<feature type="region of interest" description="Disordered" evidence="1">
    <location>
        <begin position="57"/>
        <end position="90"/>
    </location>
</feature>
<keyword evidence="2" id="KW-0472">Membrane</keyword>
<keyword evidence="4" id="KW-1185">Reference proteome</keyword>
<evidence type="ECO:0000256" key="1">
    <source>
        <dbReference type="SAM" id="MobiDB-lite"/>
    </source>
</evidence>
<accession>A0ABP8XCH5</accession>
<organism evidence="3 4">
    <name type="scientific">Promicromonospora umidemergens</name>
    <dbReference type="NCBI Taxonomy" id="629679"/>
    <lineage>
        <taxon>Bacteria</taxon>
        <taxon>Bacillati</taxon>
        <taxon>Actinomycetota</taxon>
        <taxon>Actinomycetes</taxon>
        <taxon>Micrococcales</taxon>
        <taxon>Promicromonosporaceae</taxon>
        <taxon>Promicromonospora</taxon>
    </lineage>
</organism>
<dbReference type="Proteomes" id="UP001500843">
    <property type="component" value="Unassembled WGS sequence"/>
</dbReference>
<proteinExistence type="predicted"/>
<feature type="compositionally biased region" description="Acidic residues" evidence="1">
    <location>
        <begin position="61"/>
        <end position="73"/>
    </location>
</feature>
<reference evidence="4" key="1">
    <citation type="journal article" date="2019" name="Int. J. Syst. Evol. Microbiol.">
        <title>The Global Catalogue of Microorganisms (GCM) 10K type strain sequencing project: providing services to taxonomists for standard genome sequencing and annotation.</title>
        <authorList>
            <consortium name="The Broad Institute Genomics Platform"/>
            <consortium name="The Broad Institute Genome Sequencing Center for Infectious Disease"/>
            <person name="Wu L."/>
            <person name="Ma J."/>
        </authorList>
    </citation>
    <scope>NUCLEOTIDE SEQUENCE [LARGE SCALE GENOMIC DNA]</scope>
    <source>
        <strain evidence="4">JCM 17975</strain>
    </source>
</reference>
<sequence>MTRRDRESGQALPEYVGVTGLVLLVVAIVLAAATPVAADVSEQLVCAVSPILKEEGVEYCGDGDGDGGSEEPGDERSPEDGYSPPSGDCDKDVTFTAAERPDLQWDKAVVQIGCVWYPQPPSCFNLPDGYWTSEDPVYLASEVQDFVDCVLDSRGGPKDDPNDESCLDALPASGEIDKDAPPTVQVGCREWPVPEGCEEKWSAYEDAAAGKDRAGRSQELADCITEKYASMEPPCLVEVTGHVDSKNIQFLFFRWGSNNGTLIEKLGDGRVRIHILKGVELGAGVSGTEVGGSPVSFDIAGITGYAEDYTYEFTDMQKAQDWVNWYKRYSDSVDLIHSPVARNCGPVPGQQSFCQPREHMPSVGDVLQLQEDEPDHHLVATSTSDTKKVKFQGGLKWGPSTGAVELKGSVEGGYEGEIQVEDRQWSDGSVTATYTSSDIGGFLIGAELGGKGPFTKDKKDDSSGKGKGKGQFGGEWTGTTSTSVVWNPDGELSRLTIAMDDQVMKTLYKAGIDLDLVLPYGFKIRGEYSKQEEEGTSSRTELIIDFNQYPDLRKTLGPKIDEIFPRNPDGTLKKGDVEIQGQDSEGGELYEAAEAHANVRTLKYDMDRVTESGGVGLKWEGLDLFKVEFTSVDENQVLSESSFEVTDVDGEKRTTSPAPQCKAIDFVAPDGYYTSDFSAPPNPVFSGGESFDNQ</sequence>
<evidence type="ECO:0000313" key="4">
    <source>
        <dbReference type="Proteomes" id="UP001500843"/>
    </source>
</evidence>
<name>A0ABP8XCH5_9MICO</name>